<evidence type="ECO:0000256" key="1">
    <source>
        <dbReference type="SAM" id="Coils"/>
    </source>
</evidence>
<feature type="compositionally biased region" description="Polar residues" evidence="2">
    <location>
        <begin position="337"/>
        <end position="346"/>
    </location>
</feature>
<dbReference type="Proteomes" id="UP000695022">
    <property type="component" value="Unplaced"/>
</dbReference>
<evidence type="ECO:0000259" key="3">
    <source>
        <dbReference type="Pfam" id="PF00170"/>
    </source>
</evidence>
<evidence type="ECO:0000313" key="5">
    <source>
        <dbReference type="RefSeq" id="XP_014666210.1"/>
    </source>
</evidence>
<evidence type="ECO:0000313" key="4">
    <source>
        <dbReference type="Proteomes" id="UP000695022"/>
    </source>
</evidence>
<dbReference type="Gene3D" id="1.20.5.170">
    <property type="match status" value="1"/>
</dbReference>
<accession>A0ABM1E1Y9</accession>
<keyword evidence="1" id="KW-0175">Coiled coil</keyword>
<feature type="coiled-coil region" evidence="1">
    <location>
        <begin position="240"/>
        <end position="274"/>
    </location>
</feature>
<feature type="domain" description="BZIP" evidence="3">
    <location>
        <begin position="223"/>
        <end position="275"/>
    </location>
</feature>
<dbReference type="RefSeq" id="XP_014666210.1">
    <property type="nucleotide sequence ID" value="XM_014810724.1"/>
</dbReference>
<name>A0ABM1E1Y9_PRICU</name>
<proteinExistence type="predicted"/>
<dbReference type="InterPro" id="IPR004827">
    <property type="entry name" value="bZIP"/>
</dbReference>
<protein>
    <submittedName>
        <fullName evidence="5">Uncharacterized protein LOC106808142</fullName>
    </submittedName>
</protein>
<organism evidence="4 5">
    <name type="scientific">Priapulus caudatus</name>
    <name type="common">Priapulid worm</name>
    <dbReference type="NCBI Taxonomy" id="37621"/>
    <lineage>
        <taxon>Eukaryota</taxon>
        <taxon>Metazoa</taxon>
        <taxon>Ecdysozoa</taxon>
        <taxon>Scalidophora</taxon>
        <taxon>Priapulida</taxon>
        <taxon>Priapulimorpha</taxon>
        <taxon>Priapulimorphida</taxon>
        <taxon>Priapulidae</taxon>
        <taxon>Priapulus</taxon>
    </lineage>
</organism>
<dbReference type="InterPro" id="IPR046347">
    <property type="entry name" value="bZIP_sf"/>
</dbReference>
<dbReference type="SUPFAM" id="SSF57959">
    <property type="entry name" value="Leucine zipper domain"/>
    <property type="match status" value="1"/>
</dbReference>
<sequence>MEIGVNDSLSFGVGPFSGKATSVLQGTRRENEDTSIRKNEEHLAESRRGKFATIETEAVKGLDCLYTDLFPELSFPSSQFVGEYARIRSQSLTSGFDFNSIDSTNTMADVELSSPSLTVDKEQLALPINEFDDVLCNIIGSEPSLPTTGLDRAGKIMPEMKMDFSDSGSELSYQADIKCVESELVAPFLQVIPCSSEGFVKSPRSSTCKSSLHNVITEDTSLSKNAIAARENRIKKKMYVQTLEKNSKELGAENKKMKNQVVSMKSMLRSLQKEVDYLRDVLANQSELASLLMNIQSTGMKLATSINSKAPTKRMHAADCKQSCKCHACKKENLTSTEVPSRPTTRLSKRQKLGPCSAQPPCKQTPFPGRSPLITSKRNSAMVRQDPTGGVCLHVSSGRISVEFCPQCSENASQVALDHCYGLPGNRESGAESDGDSCASDI</sequence>
<evidence type="ECO:0000256" key="2">
    <source>
        <dbReference type="SAM" id="MobiDB-lite"/>
    </source>
</evidence>
<dbReference type="Pfam" id="PF00170">
    <property type="entry name" value="bZIP_1"/>
    <property type="match status" value="1"/>
</dbReference>
<gene>
    <name evidence="5" type="primary">LOC106808142</name>
</gene>
<feature type="region of interest" description="Disordered" evidence="2">
    <location>
        <begin position="337"/>
        <end position="361"/>
    </location>
</feature>
<dbReference type="GeneID" id="106808142"/>
<feature type="compositionally biased region" description="Basic and acidic residues" evidence="2">
    <location>
        <begin position="27"/>
        <end position="41"/>
    </location>
</feature>
<reference evidence="5" key="1">
    <citation type="submission" date="2025-08" db="UniProtKB">
        <authorList>
            <consortium name="RefSeq"/>
        </authorList>
    </citation>
    <scope>IDENTIFICATION</scope>
</reference>
<feature type="region of interest" description="Disordered" evidence="2">
    <location>
        <begin position="22"/>
        <end position="41"/>
    </location>
</feature>
<keyword evidence="4" id="KW-1185">Reference proteome</keyword>